<organism evidence="2 3">
    <name type="scientific">Phialemonium thermophilum</name>
    <dbReference type="NCBI Taxonomy" id="223376"/>
    <lineage>
        <taxon>Eukaryota</taxon>
        <taxon>Fungi</taxon>
        <taxon>Dikarya</taxon>
        <taxon>Ascomycota</taxon>
        <taxon>Pezizomycotina</taxon>
        <taxon>Sordariomycetes</taxon>
        <taxon>Sordariomycetidae</taxon>
        <taxon>Cephalothecales</taxon>
        <taxon>Cephalothecaceae</taxon>
        <taxon>Phialemonium</taxon>
    </lineage>
</organism>
<gene>
    <name evidence="2" type="ORF">VTK73DRAFT_6119</name>
</gene>
<dbReference type="InterPro" id="IPR027417">
    <property type="entry name" value="P-loop_NTPase"/>
</dbReference>
<sequence>MLEREFAAWTVVMVTHRRETAMGCERVVVVDQGRVLVPGVVVQRERVRTGACGVYGVAGCFCRWRGVLVAMGHQLSPVCFYTEGLSEERRCNLSSTHTQNTNTHYDFTRCGIQGRTQKSVPSRMWPRDAASLGSARLGEGNPGHLHAETPSSGRRRNKT</sequence>
<protein>
    <submittedName>
        <fullName evidence="2">Uncharacterized protein</fullName>
    </submittedName>
</protein>
<comment type="caution">
    <text evidence="2">The sequence shown here is derived from an EMBL/GenBank/DDBJ whole genome shotgun (WGS) entry which is preliminary data.</text>
</comment>
<accession>A0ABR3V010</accession>
<evidence type="ECO:0000313" key="3">
    <source>
        <dbReference type="Proteomes" id="UP001586593"/>
    </source>
</evidence>
<dbReference type="Gene3D" id="3.40.50.300">
    <property type="entry name" value="P-loop containing nucleotide triphosphate hydrolases"/>
    <property type="match status" value="1"/>
</dbReference>
<keyword evidence="3" id="KW-1185">Reference proteome</keyword>
<evidence type="ECO:0000256" key="1">
    <source>
        <dbReference type="SAM" id="MobiDB-lite"/>
    </source>
</evidence>
<proteinExistence type="predicted"/>
<name>A0ABR3V010_9PEZI</name>
<dbReference type="EMBL" id="JAZHXJ010003437">
    <property type="protein sequence ID" value="KAL1835167.1"/>
    <property type="molecule type" value="Genomic_DNA"/>
</dbReference>
<feature type="region of interest" description="Disordered" evidence="1">
    <location>
        <begin position="118"/>
        <end position="159"/>
    </location>
</feature>
<evidence type="ECO:0000313" key="2">
    <source>
        <dbReference type="EMBL" id="KAL1835167.1"/>
    </source>
</evidence>
<dbReference type="Proteomes" id="UP001586593">
    <property type="component" value="Unassembled WGS sequence"/>
</dbReference>
<reference evidence="2 3" key="1">
    <citation type="journal article" date="2024" name="Commun. Biol.">
        <title>Comparative genomic analysis of thermophilic fungi reveals convergent evolutionary adaptations and gene losses.</title>
        <authorList>
            <person name="Steindorff A.S."/>
            <person name="Aguilar-Pontes M.V."/>
            <person name="Robinson A.J."/>
            <person name="Andreopoulos B."/>
            <person name="LaButti K."/>
            <person name="Kuo A."/>
            <person name="Mondo S."/>
            <person name="Riley R."/>
            <person name="Otillar R."/>
            <person name="Haridas S."/>
            <person name="Lipzen A."/>
            <person name="Grimwood J."/>
            <person name="Schmutz J."/>
            <person name="Clum A."/>
            <person name="Reid I.D."/>
            <person name="Moisan M.C."/>
            <person name="Butler G."/>
            <person name="Nguyen T.T.M."/>
            <person name="Dewar K."/>
            <person name="Conant G."/>
            <person name="Drula E."/>
            <person name="Henrissat B."/>
            <person name="Hansel C."/>
            <person name="Singer S."/>
            <person name="Hutchinson M.I."/>
            <person name="de Vries R.P."/>
            <person name="Natvig D.O."/>
            <person name="Powell A.J."/>
            <person name="Tsang A."/>
            <person name="Grigoriev I.V."/>
        </authorList>
    </citation>
    <scope>NUCLEOTIDE SEQUENCE [LARGE SCALE GENOMIC DNA]</scope>
    <source>
        <strain evidence="2 3">ATCC 24622</strain>
    </source>
</reference>